<dbReference type="PROSITE" id="PS50118">
    <property type="entry name" value="HMG_BOX_2"/>
    <property type="match status" value="1"/>
</dbReference>
<keyword evidence="1" id="KW-0238">DNA-binding</keyword>
<dbReference type="GO" id="GO:0003677">
    <property type="term" value="F:DNA binding"/>
    <property type="evidence" value="ECO:0007669"/>
    <property type="project" value="UniProtKB-KW"/>
</dbReference>
<reference evidence="4" key="1">
    <citation type="journal article" date="2020" name="Nature">
        <title>Giant virus diversity and host interactions through global metagenomics.</title>
        <authorList>
            <person name="Schulz F."/>
            <person name="Roux S."/>
            <person name="Paez-Espino D."/>
            <person name="Jungbluth S."/>
            <person name="Walsh D.A."/>
            <person name="Denef V.J."/>
            <person name="McMahon K.D."/>
            <person name="Konstantinidis K.T."/>
            <person name="Eloe-Fadrosh E.A."/>
            <person name="Kyrpides N.C."/>
            <person name="Woyke T."/>
        </authorList>
    </citation>
    <scope>NUCLEOTIDE SEQUENCE</scope>
    <source>
        <strain evidence="4">GVMAG-S-3300010158-109</strain>
    </source>
</reference>
<evidence type="ECO:0000259" key="3">
    <source>
        <dbReference type="PROSITE" id="PS50118"/>
    </source>
</evidence>
<dbReference type="Gene3D" id="1.10.30.10">
    <property type="entry name" value="High mobility group box domain"/>
    <property type="match status" value="1"/>
</dbReference>
<feature type="domain" description="HMG box" evidence="3">
    <location>
        <begin position="60"/>
        <end position="120"/>
    </location>
</feature>
<feature type="region of interest" description="Disordered" evidence="2">
    <location>
        <begin position="46"/>
        <end position="66"/>
    </location>
</feature>
<accession>A0A6C0KDC5</accession>
<feature type="compositionally biased region" description="Basic and acidic residues" evidence="2">
    <location>
        <begin position="48"/>
        <end position="59"/>
    </location>
</feature>
<dbReference type="AlphaFoldDB" id="A0A6C0KDC5"/>
<dbReference type="EMBL" id="MN740873">
    <property type="protein sequence ID" value="QHU16022.1"/>
    <property type="molecule type" value="Genomic_DNA"/>
</dbReference>
<dbReference type="SMART" id="SM00398">
    <property type="entry name" value="HMG"/>
    <property type="match status" value="1"/>
</dbReference>
<protein>
    <recommendedName>
        <fullName evidence="3">HMG box domain-containing protein</fullName>
    </recommendedName>
</protein>
<dbReference type="SUPFAM" id="SSF47095">
    <property type="entry name" value="HMG-box"/>
    <property type="match status" value="1"/>
</dbReference>
<evidence type="ECO:0000256" key="2">
    <source>
        <dbReference type="SAM" id="MobiDB-lite"/>
    </source>
</evidence>
<dbReference type="InterPro" id="IPR050342">
    <property type="entry name" value="HMGB"/>
</dbReference>
<evidence type="ECO:0000256" key="1">
    <source>
        <dbReference type="ARBA" id="ARBA00023125"/>
    </source>
</evidence>
<dbReference type="PANTHER" id="PTHR48112:SF22">
    <property type="entry name" value="MITOCHONDRIAL TRANSCRIPTION FACTOR A, ISOFORM B"/>
    <property type="match status" value="1"/>
</dbReference>
<organism evidence="4">
    <name type="scientific">viral metagenome</name>
    <dbReference type="NCBI Taxonomy" id="1070528"/>
    <lineage>
        <taxon>unclassified sequences</taxon>
        <taxon>metagenomes</taxon>
        <taxon>organismal metagenomes</taxon>
    </lineage>
</organism>
<evidence type="ECO:0000313" key="4">
    <source>
        <dbReference type="EMBL" id="QHU16022.1"/>
    </source>
</evidence>
<dbReference type="Pfam" id="PF00505">
    <property type="entry name" value="HMG_box"/>
    <property type="match status" value="1"/>
</dbReference>
<dbReference type="InterPro" id="IPR009071">
    <property type="entry name" value="HMG_box_dom"/>
</dbReference>
<dbReference type="PANTHER" id="PTHR48112">
    <property type="entry name" value="HIGH MOBILITY GROUP PROTEIN DSP1"/>
    <property type="match status" value="1"/>
</dbReference>
<proteinExistence type="predicted"/>
<dbReference type="InterPro" id="IPR036910">
    <property type="entry name" value="HMG_box_dom_sf"/>
</dbReference>
<sequence>MSAKIIETAFKDLFAAVQKKFTTQEDLDLSIFDEMVKDASTLLSKKLKNPEKAKKDPNAPKRPLGSYMLFCKDKRETDNVKDAKKLGEMWKELSEGEKQVYKDKAKKLLDDFKLGTSDEEEKGEIVPKKSKKNM</sequence>
<name>A0A6C0KDC5_9ZZZZ</name>